<gene>
    <name evidence="1" type="ORF">LOC68_00715</name>
</gene>
<comment type="caution">
    <text evidence="1">The sequence shown here is derived from an EMBL/GenBank/DDBJ whole genome shotgun (WGS) entry which is preliminary data.</text>
</comment>
<name>A0A9X1MHK9_9BACT</name>
<evidence type="ECO:0000313" key="2">
    <source>
        <dbReference type="Proteomes" id="UP001139103"/>
    </source>
</evidence>
<proteinExistence type="predicted"/>
<reference evidence="1" key="1">
    <citation type="submission" date="2021-11" db="EMBL/GenBank/DDBJ databases">
        <title>Genome sequence.</title>
        <authorList>
            <person name="Sun Q."/>
        </authorList>
    </citation>
    <scope>NUCLEOTIDE SEQUENCE</scope>
    <source>
        <strain evidence="1">JC732</strain>
    </source>
</reference>
<dbReference type="Proteomes" id="UP001139103">
    <property type="component" value="Unassembled WGS sequence"/>
</dbReference>
<evidence type="ECO:0000313" key="1">
    <source>
        <dbReference type="EMBL" id="MCC9626916.1"/>
    </source>
</evidence>
<sequence>MPVPSINESPSGRTWRSTGTQQFESIVGTCRLAVVQDNPLQVRLTKLAPSGQQTIQIDFGVPLQSDVYIRENDLVFTGEETENSPVRTQAYIRAVSDEAACDLILSRQTSLLDYAAPISLFVPSTEKTFRLLDGQLVDAQSDSTPGENVVLAAPIDDELAICLMYFPGDADEIVVSENQLAVQSFAAALEKGVIRQVRVRALFAERDGLAESLAAKYEAFRQSELPLTT</sequence>
<dbReference type="AlphaFoldDB" id="A0A9X1MHK9"/>
<dbReference type="RefSeq" id="WP_230214395.1">
    <property type="nucleotide sequence ID" value="NZ_JAJKFT010000001.1"/>
</dbReference>
<accession>A0A9X1MHK9</accession>
<organism evidence="1 2">
    <name type="scientific">Blastopirellula sediminis</name>
    <dbReference type="NCBI Taxonomy" id="2894196"/>
    <lineage>
        <taxon>Bacteria</taxon>
        <taxon>Pseudomonadati</taxon>
        <taxon>Planctomycetota</taxon>
        <taxon>Planctomycetia</taxon>
        <taxon>Pirellulales</taxon>
        <taxon>Pirellulaceae</taxon>
        <taxon>Blastopirellula</taxon>
    </lineage>
</organism>
<keyword evidence="2" id="KW-1185">Reference proteome</keyword>
<protein>
    <submittedName>
        <fullName evidence="1">Uncharacterized protein</fullName>
    </submittedName>
</protein>
<dbReference type="EMBL" id="JAJKFT010000001">
    <property type="protein sequence ID" value="MCC9626916.1"/>
    <property type="molecule type" value="Genomic_DNA"/>
</dbReference>